<accession>A0A248XD87</accession>
<name>A0A248XD87_9CAUD</name>
<evidence type="ECO:0000313" key="2">
    <source>
        <dbReference type="Proteomes" id="UP000221999"/>
    </source>
</evidence>
<keyword evidence="2" id="KW-1185">Reference proteome</keyword>
<dbReference type="Proteomes" id="UP000221999">
    <property type="component" value="Segment"/>
</dbReference>
<dbReference type="EMBL" id="MF476925">
    <property type="protein sequence ID" value="ASW27669.1"/>
    <property type="molecule type" value="Genomic_DNA"/>
</dbReference>
<protein>
    <submittedName>
        <fullName evidence="1">Putative pyrophosphatase</fullName>
    </submittedName>
</protein>
<dbReference type="CDD" id="cd11542">
    <property type="entry name" value="NTP-PPase_u5"/>
    <property type="match status" value="1"/>
</dbReference>
<dbReference type="SUPFAM" id="SSF101386">
    <property type="entry name" value="all-alpha NTP pyrophosphatases"/>
    <property type="match status" value="1"/>
</dbReference>
<sequence>MDKNIFELAKKLADLSPLESGAAIRLIREHGYKHGERASAVIDLAKALISVCDGKASTLDQASAWREVWKYLSDAEMVRESGGRSPVQQVLDILGDYRRMSAGATPLNVQTAFPGTRLVQIMDGELPTEAEQVSREFDKDILEIKTSCAAVMARAPKAFTHCESSALIDKLASAVFNLALTVQKSHREFATFAAPVRIINNGCTTDIAALIKANNELASYSAPAQEAEYDPYNAKPCHPSHELYSTGDADAPEQIKDRNGEVVLDQCRHCGRAESQLLDGKPCAVEPANDNTPDPLTDPAAIRRWKDAVDKLADVVEPARLDVVKRLLVLQDVCYGLANNAGWWTDLETGEDVRNWPKKHLDNWVSAKLMLIVTEVAEAMEGHRKGLKDDKIPHRGMLEVELADAVIRIMDLAGGLNMDVAGAIVEKLAYNMSREDHRIENRKAAGGKSV</sequence>
<proteinExistence type="predicted"/>
<evidence type="ECO:0000313" key="1">
    <source>
        <dbReference type="EMBL" id="ASW27669.1"/>
    </source>
</evidence>
<gene>
    <name evidence="1" type="ORF">KPNN133_050</name>
</gene>
<reference evidence="1 2" key="1">
    <citation type="submission" date="2017-07" db="EMBL/GenBank/DDBJ databases">
        <title>Complete Genome Sequence of the Klebsiella phage YMC16/01/N133_KPN_BP.</title>
        <authorList>
            <person name="Jeon J."/>
            <person name="Yong D."/>
            <person name="Lee K."/>
        </authorList>
    </citation>
    <scope>NUCLEOTIDE SEQUENCE [LARGE SCALE GENOMIC DNA]</scope>
</reference>
<organism evidence="1 2">
    <name type="scientific">Klebsiella phage YMC16/01/N133_KPN_BP</name>
    <dbReference type="NCBI Taxonomy" id="2026102"/>
    <lineage>
        <taxon>Viruses</taxon>
        <taxon>Duplodnaviria</taxon>
        <taxon>Heunggongvirae</taxon>
        <taxon>Uroviricota</taxon>
        <taxon>Caudoviricetes</taxon>
        <taxon>Casjensviridae</taxon>
        <taxon>Seodaemunguvirus</taxon>
        <taxon>Seodaemunguvirus YMC16-01N133</taxon>
    </lineage>
</organism>
<dbReference type="Gene3D" id="1.10.287.1080">
    <property type="entry name" value="MazG-like"/>
    <property type="match status" value="1"/>
</dbReference>